<feature type="domain" description="F-box protein At3g26010-like beta-propeller" evidence="1">
    <location>
        <begin position="138"/>
        <end position="309"/>
    </location>
</feature>
<proteinExistence type="predicted"/>
<protein>
    <recommendedName>
        <fullName evidence="1">F-box protein At3g26010-like beta-propeller domain-containing protein</fullName>
    </recommendedName>
</protein>
<dbReference type="PANTHER" id="PTHR35546">
    <property type="entry name" value="F-BOX PROTEIN INTERACTION DOMAIN PROTEIN-RELATED"/>
    <property type="match status" value="1"/>
</dbReference>
<keyword evidence="3" id="KW-1185">Reference proteome</keyword>
<reference evidence="2" key="1">
    <citation type="journal article" date="2023" name="Plant Biotechnol. J.">
        <title>Chromosome-level wild Hevea brasiliensis genome provides new tools for genomic-assisted breeding and valuable loci to elevate rubber yield.</title>
        <authorList>
            <person name="Cheng H."/>
            <person name="Song X."/>
            <person name="Hu Y."/>
            <person name="Wu T."/>
            <person name="Yang Q."/>
            <person name="An Z."/>
            <person name="Feng S."/>
            <person name="Deng Z."/>
            <person name="Wu W."/>
            <person name="Zeng X."/>
            <person name="Tu M."/>
            <person name="Wang X."/>
            <person name="Huang H."/>
        </authorList>
    </citation>
    <scope>NUCLEOTIDE SEQUENCE</scope>
    <source>
        <strain evidence="2">MT/VB/25A 57/8</strain>
    </source>
</reference>
<dbReference type="InterPro" id="IPR056592">
    <property type="entry name" value="Beta-prop_At3g26010-like"/>
</dbReference>
<dbReference type="Pfam" id="PF24750">
    <property type="entry name" value="b-prop_At3g26010-like"/>
    <property type="match status" value="1"/>
</dbReference>
<evidence type="ECO:0000313" key="2">
    <source>
        <dbReference type="EMBL" id="KAJ9187697.1"/>
    </source>
</evidence>
<name>A0ABQ9N581_HEVBR</name>
<dbReference type="Proteomes" id="UP001174677">
    <property type="component" value="Chromosome 2"/>
</dbReference>
<dbReference type="EMBL" id="JARPOI010000002">
    <property type="protein sequence ID" value="KAJ9187697.1"/>
    <property type="molecule type" value="Genomic_DNA"/>
</dbReference>
<dbReference type="InterPro" id="IPR055290">
    <property type="entry name" value="At3g26010-like"/>
</dbReference>
<comment type="caution">
    <text evidence="2">The sequence shown here is derived from an EMBL/GenBank/DDBJ whole genome shotgun (WGS) entry which is preliminary data.</text>
</comment>
<evidence type="ECO:0000313" key="3">
    <source>
        <dbReference type="Proteomes" id="UP001174677"/>
    </source>
</evidence>
<accession>A0ABQ9N581</accession>
<sequence length="318" mass="36024">MELLLCSKSLSGKRSSHCNLSLNPKRHRKSPMALVSSTINDIPDSLLIEILLLTLKSAKQCLLVSKCWFAHPFLQRNYTSTLVLYYETSQINKLFVTSNKSYGFSFCHLPSSSTPNRLDLEPAAVVPVRIYYYVVASFSLNMYYICNPFTGTWIELHPCSSPHDENTRVGFICRGRGIKFSYAVFRFSYFGDSIISNELAVETFSSDIDMWPKKMVSSALVIFGSPILNCGGWTGSIGLDPFNGGECRRLIHLPGAFSYNCNKCVAVCRGMLRLFQVKDNMMADTVSIRVWDLKNYEMCEWCLQHQYNFSGLRSEKSA</sequence>
<dbReference type="PANTHER" id="PTHR35546:SF119">
    <property type="entry name" value="F-BOX_KELCH-REPEAT PROTEIN"/>
    <property type="match status" value="1"/>
</dbReference>
<evidence type="ECO:0000259" key="1">
    <source>
        <dbReference type="Pfam" id="PF24750"/>
    </source>
</evidence>
<organism evidence="2 3">
    <name type="scientific">Hevea brasiliensis</name>
    <name type="common">Para rubber tree</name>
    <name type="synonym">Siphonia brasiliensis</name>
    <dbReference type="NCBI Taxonomy" id="3981"/>
    <lineage>
        <taxon>Eukaryota</taxon>
        <taxon>Viridiplantae</taxon>
        <taxon>Streptophyta</taxon>
        <taxon>Embryophyta</taxon>
        <taxon>Tracheophyta</taxon>
        <taxon>Spermatophyta</taxon>
        <taxon>Magnoliopsida</taxon>
        <taxon>eudicotyledons</taxon>
        <taxon>Gunneridae</taxon>
        <taxon>Pentapetalae</taxon>
        <taxon>rosids</taxon>
        <taxon>fabids</taxon>
        <taxon>Malpighiales</taxon>
        <taxon>Euphorbiaceae</taxon>
        <taxon>Crotonoideae</taxon>
        <taxon>Micrandreae</taxon>
        <taxon>Hevea</taxon>
    </lineage>
</organism>
<gene>
    <name evidence="2" type="ORF">P3X46_003122</name>
</gene>